<organism evidence="1">
    <name type="scientific">marine sediment metagenome</name>
    <dbReference type="NCBI Taxonomy" id="412755"/>
    <lineage>
        <taxon>unclassified sequences</taxon>
        <taxon>metagenomes</taxon>
        <taxon>ecological metagenomes</taxon>
    </lineage>
</organism>
<sequence>MITRGEFLRLADKRLTELIAETEALISQSQRLTQGLTPYGLKKIKAQMKQRSEAGG</sequence>
<accession>X1SL91</accession>
<proteinExistence type="predicted"/>
<name>X1SL91_9ZZZZ</name>
<gene>
    <name evidence="1" type="ORF">S12H4_36769</name>
</gene>
<reference evidence="1" key="1">
    <citation type="journal article" date="2014" name="Front. Microbiol.">
        <title>High frequency of phylogenetically diverse reductive dehalogenase-homologous genes in deep subseafloor sedimentary metagenomes.</title>
        <authorList>
            <person name="Kawai M."/>
            <person name="Futagami T."/>
            <person name="Toyoda A."/>
            <person name="Takaki Y."/>
            <person name="Nishi S."/>
            <person name="Hori S."/>
            <person name="Arai W."/>
            <person name="Tsubouchi T."/>
            <person name="Morono Y."/>
            <person name="Uchiyama I."/>
            <person name="Ito T."/>
            <person name="Fujiyama A."/>
            <person name="Inagaki F."/>
            <person name="Takami H."/>
        </authorList>
    </citation>
    <scope>NUCLEOTIDE SEQUENCE</scope>
    <source>
        <strain evidence="1">Expedition CK06-06</strain>
    </source>
</reference>
<comment type="caution">
    <text evidence="1">The sequence shown here is derived from an EMBL/GenBank/DDBJ whole genome shotgun (WGS) entry which is preliminary data.</text>
</comment>
<protein>
    <submittedName>
        <fullName evidence="1">Uncharacterized protein</fullName>
    </submittedName>
</protein>
<dbReference type="EMBL" id="BARW01021947">
    <property type="protein sequence ID" value="GAI93837.1"/>
    <property type="molecule type" value="Genomic_DNA"/>
</dbReference>
<evidence type="ECO:0000313" key="1">
    <source>
        <dbReference type="EMBL" id="GAI93837.1"/>
    </source>
</evidence>
<dbReference type="AlphaFoldDB" id="X1SL91"/>